<gene>
    <name evidence="1" type="ORF">BSAL_02515</name>
</gene>
<dbReference type="AlphaFoldDB" id="A0A0S4JNI3"/>
<dbReference type="PANTHER" id="PTHR40131">
    <property type="entry name" value="C1Q DOMAIN-CONTAINING PROTEIN"/>
    <property type="match status" value="1"/>
</dbReference>
<keyword evidence="2" id="KW-1185">Reference proteome</keyword>
<evidence type="ECO:0000313" key="2">
    <source>
        <dbReference type="Proteomes" id="UP000051952"/>
    </source>
</evidence>
<sequence>MVASCKIQRESVFRSSQSRLAFALNHHHAHFIHAIATFTFLCSSRDQRREMEPAVTSLTTSTSYASSSFVSESNRILGAIEDTERGLGHEWKNVQPAVVESTRKLHQAMQHMTQRMDSMEGKLDQLLIVATQLNTDRKAREERYVDDKRVWHRTWEDLRDGLDALRSDFERNAGAHSELVRVLQDITIPELQHELDGIKAIHQSHARKEHRIEQLERDVLGVHRTKIDVDEYRDQIRLIEAKLSNIELFPVCKPQSGGSGGGDLAAGLSVSRWVLRVDALATNRPLPWDRAFHVGTSTAWNDRARHVIKVQEEGIYRLSLAVFHNNRDHCAPSVSIFIDNDPIIHALSSTTVLRQHHRNENAVAATCGACTRCRLSRCCCDPETLNGITVNDILLLPARAIVTIAYKGDRHYLHHGMLELQRLT</sequence>
<accession>A0A0S4JNI3</accession>
<protein>
    <submittedName>
        <fullName evidence="1">Uncharacterized protein</fullName>
    </submittedName>
</protein>
<dbReference type="OrthoDB" id="247593at2759"/>
<organism evidence="1 2">
    <name type="scientific">Bodo saltans</name>
    <name type="common">Flagellated protozoan</name>
    <dbReference type="NCBI Taxonomy" id="75058"/>
    <lineage>
        <taxon>Eukaryota</taxon>
        <taxon>Discoba</taxon>
        <taxon>Euglenozoa</taxon>
        <taxon>Kinetoplastea</taxon>
        <taxon>Metakinetoplastina</taxon>
        <taxon>Eubodonida</taxon>
        <taxon>Bodonidae</taxon>
        <taxon>Bodo</taxon>
    </lineage>
</organism>
<evidence type="ECO:0000313" key="1">
    <source>
        <dbReference type="EMBL" id="CUG91995.1"/>
    </source>
</evidence>
<dbReference type="EMBL" id="CYKH01001990">
    <property type="protein sequence ID" value="CUG91995.1"/>
    <property type="molecule type" value="Genomic_DNA"/>
</dbReference>
<name>A0A0S4JNI3_BODSA</name>
<dbReference type="PANTHER" id="PTHR40131:SF1">
    <property type="entry name" value="C1Q DOMAIN-CONTAINING PROTEIN"/>
    <property type="match status" value="1"/>
</dbReference>
<dbReference type="VEuPathDB" id="TriTrypDB:BSAL_02515"/>
<proteinExistence type="predicted"/>
<reference evidence="2" key="1">
    <citation type="submission" date="2015-09" db="EMBL/GenBank/DDBJ databases">
        <authorList>
            <consortium name="Pathogen Informatics"/>
        </authorList>
    </citation>
    <scope>NUCLEOTIDE SEQUENCE [LARGE SCALE GENOMIC DNA]</scope>
    <source>
        <strain evidence="2">Lake Konstanz</strain>
    </source>
</reference>
<dbReference type="Proteomes" id="UP000051952">
    <property type="component" value="Unassembled WGS sequence"/>
</dbReference>